<protein>
    <submittedName>
        <fullName evidence="1">Uncharacterized protein</fullName>
    </submittedName>
</protein>
<organism evidence="1 2">
    <name type="scientific">Veillonella tobetsuensis</name>
    <dbReference type="NCBI Taxonomy" id="1110546"/>
    <lineage>
        <taxon>Bacteria</taxon>
        <taxon>Bacillati</taxon>
        <taxon>Bacillota</taxon>
        <taxon>Negativicutes</taxon>
        <taxon>Veillonellales</taxon>
        <taxon>Veillonellaceae</taxon>
        <taxon>Veillonella</taxon>
    </lineage>
</organism>
<gene>
    <name evidence="1" type="ORF">VTHSUH11_04765</name>
</gene>
<comment type="caution">
    <text evidence="1">The sequence shown here is derived from an EMBL/GenBank/DDBJ whole genome shotgun (WGS) entry which is preliminary data.</text>
</comment>
<evidence type="ECO:0000313" key="2">
    <source>
        <dbReference type="Proteomes" id="UP000238877"/>
    </source>
</evidence>
<dbReference type="RefSeq" id="WP_105092811.1">
    <property type="nucleotide sequence ID" value="NZ_PPDF01000008.1"/>
</dbReference>
<dbReference type="EMBL" id="PPDF01000008">
    <property type="protein sequence ID" value="PQL25396.1"/>
    <property type="molecule type" value="Genomic_DNA"/>
</dbReference>
<dbReference type="AlphaFoldDB" id="A0A2S7ZQ66"/>
<proteinExistence type="predicted"/>
<accession>A0A2S7ZQ66</accession>
<evidence type="ECO:0000313" key="1">
    <source>
        <dbReference type="EMBL" id="PQL25396.1"/>
    </source>
</evidence>
<reference evidence="1 2" key="1">
    <citation type="submission" date="2018-01" db="EMBL/GenBank/DDBJ databases">
        <title>Draft genome sequences of clinical isolates and type strains of oral Veillonella including Veillonella infantum sp., nov.</title>
        <authorList>
            <person name="Mashima I."/>
            <person name="Liao Y.-C."/>
            <person name="Sabharwal A."/>
            <person name="Haase E.M."/>
            <person name="Nakazawa F."/>
            <person name="Scannapieco F.A."/>
        </authorList>
    </citation>
    <scope>NUCLEOTIDE SEQUENCE [LARGE SCALE GENOMIC DNA]</scope>
    <source>
        <strain evidence="1 2">Y6</strain>
    </source>
</reference>
<name>A0A2S7ZQ66_9FIRM</name>
<sequence>MLNRLGNRMKKASFKILKEQAADKVNRIVTIIENKHNEIKLRLEEDEDLKFLDELSIEDLEPLIAILKSEQNQRIDVVYQRINAITDKIINREDKLNTDDIKALVSFIKSEIHLLGGNTLVNLGRGNQGVTYKEIVKDVCKRIGINKSRLQNQEDIEVLENFFFEVFQEQFDKLRAKYATKDKDITSDEIEDKLFKQYTNGAIQTLIPTNLTGPAWRKTLRIVLIVRKLRRRKII</sequence>
<dbReference type="Proteomes" id="UP000238877">
    <property type="component" value="Unassembled WGS sequence"/>
</dbReference>